<evidence type="ECO:0000313" key="11">
    <source>
        <dbReference type="EMBL" id="NOU63925.1"/>
    </source>
</evidence>
<dbReference type="Pfam" id="PF12833">
    <property type="entry name" value="HTH_18"/>
    <property type="match status" value="1"/>
</dbReference>
<protein>
    <submittedName>
        <fullName evidence="11">Response regulator</fullName>
    </submittedName>
</protein>
<dbReference type="Pfam" id="PF00072">
    <property type="entry name" value="Response_reg"/>
    <property type="match status" value="1"/>
</dbReference>
<evidence type="ECO:0000256" key="2">
    <source>
        <dbReference type="ARBA" id="ARBA00022490"/>
    </source>
</evidence>
<evidence type="ECO:0000256" key="3">
    <source>
        <dbReference type="ARBA" id="ARBA00022553"/>
    </source>
</evidence>
<dbReference type="SMART" id="SM00448">
    <property type="entry name" value="REC"/>
    <property type="match status" value="1"/>
</dbReference>
<keyword evidence="5" id="KW-0805">Transcription regulation</keyword>
<dbReference type="Gene3D" id="3.40.50.2300">
    <property type="match status" value="1"/>
</dbReference>
<proteinExistence type="predicted"/>
<comment type="subcellular location">
    <subcellularLocation>
        <location evidence="1">Cytoplasm</location>
    </subcellularLocation>
</comment>
<keyword evidence="7" id="KW-0804">Transcription</keyword>
<evidence type="ECO:0000256" key="6">
    <source>
        <dbReference type="ARBA" id="ARBA00023125"/>
    </source>
</evidence>
<evidence type="ECO:0000256" key="7">
    <source>
        <dbReference type="ARBA" id="ARBA00023163"/>
    </source>
</evidence>
<dbReference type="InterPro" id="IPR018060">
    <property type="entry name" value="HTH_AraC"/>
</dbReference>
<evidence type="ECO:0000256" key="5">
    <source>
        <dbReference type="ARBA" id="ARBA00023015"/>
    </source>
</evidence>
<accession>A0ABX1X673</accession>
<dbReference type="PANTHER" id="PTHR42713">
    <property type="entry name" value="HISTIDINE KINASE-RELATED"/>
    <property type="match status" value="1"/>
</dbReference>
<dbReference type="PROSITE" id="PS50110">
    <property type="entry name" value="RESPONSE_REGULATORY"/>
    <property type="match status" value="1"/>
</dbReference>
<dbReference type="InterPro" id="IPR011006">
    <property type="entry name" value="CheY-like_superfamily"/>
</dbReference>
<dbReference type="InterPro" id="IPR018062">
    <property type="entry name" value="HTH_AraC-typ_CS"/>
</dbReference>
<feature type="modified residue" description="4-aspartylphosphate" evidence="8">
    <location>
        <position position="64"/>
    </location>
</feature>
<dbReference type="SUPFAM" id="SSF52172">
    <property type="entry name" value="CheY-like"/>
    <property type="match status" value="1"/>
</dbReference>
<evidence type="ECO:0000256" key="4">
    <source>
        <dbReference type="ARBA" id="ARBA00023012"/>
    </source>
</evidence>
<keyword evidence="6" id="KW-0238">DNA-binding</keyword>
<comment type="caution">
    <text evidence="11">The sequence shown here is derived from an EMBL/GenBank/DDBJ whole genome shotgun (WGS) entry which is preliminary data.</text>
</comment>
<gene>
    <name evidence="11" type="ORF">GC096_07790</name>
</gene>
<evidence type="ECO:0000256" key="8">
    <source>
        <dbReference type="PROSITE-ProRule" id="PRU00169"/>
    </source>
</evidence>
<dbReference type="InterPro" id="IPR001789">
    <property type="entry name" value="Sig_transdc_resp-reg_receiver"/>
</dbReference>
<evidence type="ECO:0000259" key="9">
    <source>
        <dbReference type="PROSITE" id="PS01124"/>
    </source>
</evidence>
<sequence>MHTARGWRTMYKLVLVDDEEIVRRGLRYFLDWESLGFQIVADFEDGKETIDYLKNNEVDIVLSDIRMAEINGIQLAKHIYENYPQIRVIIISGYKDFEYAQQAIAYNVENYLLKPTKYDEITHVFESLKLKLDQQKSATIHQQQQSVRFDELLPLLKEQFYTDLVMGALRNTNELHKRVQLLSLSLDPTHCPCALVDLELCEPEKLTIKPEKLTYSLKSIFLAENDHFLYKAVFNEYQGMKLLAFPNQEIRQEDLENQLVLELNEIISRIRNNFDIEIRYDVTATFHNMVELAQFSVPLKLVYEETRGKDRLEPIEYDILLEKYKLFMAHITDGQIENTMSLLDRFMDEFRDLPISFVHRLIMDLFAMVFRYYADRGLVGKIPHETAHNYHAVIEIGDLENVRKWAKQFIRDLMVLNVNSKETNAKLIVDAAQKYILQNFHRDLSLEEVANHVFLNHIYFSRIFKLAVGINYIDYLTQLRIQKAIELLETRQYKIHEITEKVGYLNSKYFARLFKQTTGVSPKDYIRQQSLRSEGAAHENKP</sequence>
<dbReference type="PROSITE" id="PS01124">
    <property type="entry name" value="HTH_ARAC_FAMILY_2"/>
    <property type="match status" value="1"/>
</dbReference>
<dbReference type="CDD" id="cd17536">
    <property type="entry name" value="REC_YesN-like"/>
    <property type="match status" value="1"/>
</dbReference>
<evidence type="ECO:0000256" key="1">
    <source>
        <dbReference type="ARBA" id="ARBA00004496"/>
    </source>
</evidence>
<name>A0ABX1X673_9BACL</name>
<keyword evidence="4" id="KW-0902">Two-component regulatory system</keyword>
<dbReference type="Proteomes" id="UP000653578">
    <property type="component" value="Unassembled WGS sequence"/>
</dbReference>
<dbReference type="PANTHER" id="PTHR42713:SF3">
    <property type="entry name" value="TRANSCRIPTIONAL REGULATORY PROTEIN HPTR"/>
    <property type="match status" value="1"/>
</dbReference>
<keyword evidence="3 8" id="KW-0597">Phosphoprotein</keyword>
<dbReference type="SMART" id="SM00342">
    <property type="entry name" value="HTH_ARAC"/>
    <property type="match status" value="1"/>
</dbReference>
<reference evidence="11 12" key="1">
    <citation type="submission" date="2019-10" db="EMBL/GenBank/DDBJ databases">
        <title>Description of Paenibacillus humi sp. nov.</title>
        <authorList>
            <person name="Carlier A."/>
            <person name="Qi S."/>
        </authorList>
    </citation>
    <scope>NUCLEOTIDE SEQUENCE [LARGE SCALE GENOMIC DNA]</scope>
    <source>
        <strain evidence="11 12">LMG 31461</strain>
    </source>
</reference>
<evidence type="ECO:0000259" key="10">
    <source>
        <dbReference type="PROSITE" id="PS50110"/>
    </source>
</evidence>
<evidence type="ECO:0000313" key="12">
    <source>
        <dbReference type="Proteomes" id="UP000653578"/>
    </source>
</evidence>
<dbReference type="SUPFAM" id="SSF46689">
    <property type="entry name" value="Homeodomain-like"/>
    <property type="match status" value="2"/>
</dbReference>
<dbReference type="Gene3D" id="1.10.10.60">
    <property type="entry name" value="Homeodomain-like"/>
    <property type="match status" value="2"/>
</dbReference>
<organism evidence="11 12">
    <name type="scientific">Paenibacillus plantarum</name>
    <dbReference type="NCBI Taxonomy" id="2654975"/>
    <lineage>
        <taxon>Bacteria</taxon>
        <taxon>Bacillati</taxon>
        <taxon>Bacillota</taxon>
        <taxon>Bacilli</taxon>
        <taxon>Bacillales</taxon>
        <taxon>Paenibacillaceae</taxon>
        <taxon>Paenibacillus</taxon>
    </lineage>
</organism>
<dbReference type="InterPro" id="IPR051552">
    <property type="entry name" value="HptR"/>
</dbReference>
<dbReference type="InterPro" id="IPR020449">
    <property type="entry name" value="Tscrpt_reg_AraC-type_HTH"/>
</dbReference>
<dbReference type="PROSITE" id="PS00041">
    <property type="entry name" value="HTH_ARAC_FAMILY_1"/>
    <property type="match status" value="1"/>
</dbReference>
<dbReference type="InterPro" id="IPR009057">
    <property type="entry name" value="Homeodomain-like_sf"/>
</dbReference>
<feature type="domain" description="HTH araC/xylS-type" evidence="9">
    <location>
        <begin position="430"/>
        <end position="528"/>
    </location>
</feature>
<keyword evidence="2" id="KW-0963">Cytoplasm</keyword>
<feature type="domain" description="Response regulatory" evidence="10">
    <location>
        <begin position="12"/>
        <end position="129"/>
    </location>
</feature>
<dbReference type="EMBL" id="WHNY01000026">
    <property type="protein sequence ID" value="NOU63925.1"/>
    <property type="molecule type" value="Genomic_DNA"/>
</dbReference>
<dbReference type="PRINTS" id="PR00032">
    <property type="entry name" value="HTHARAC"/>
</dbReference>
<keyword evidence="12" id="KW-1185">Reference proteome</keyword>